<feature type="signal peptide" evidence="7">
    <location>
        <begin position="1"/>
        <end position="22"/>
    </location>
</feature>
<dbReference type="PROSITE" id="PS51257">
    <property type="entry name" value="PROKAR_LIPOPROTEIN"/>
    <property type="match status" value="1"/>
</dbReference>
<feature type="chain" id="PRO_5001695514" evidence="7">
    <location>
        <begin position="23"/>
        <end position="549"/>
    </location>
</feature>
<dbReference type="InterPro" id="IPR022398">
    <property type="entry name" value="Peptidase_S8_His-AS"/>
</dbReference>
<evidence type="ECO:0000256" key="6">
    <source>
        <dbReference type="RuleBase" id="RU003355"/>
    </source>
</evidence>
<dbReference type="PROSITE" id="PS00137">
    <property type="entry name" value="SUBTILASE_HIS"/>
    <property type="match status" value="1"/>
</dbReference>
<keyword evidence="3 5" id="KW-0378">Hydrolase</keyword>
<keyword evidence="7" id="KW-0732">Signal</keyword>
<evidence type="ECO:0000313" key="10">
    <source>
        <dbReference type="Proteomes" id="UP000027821"/>
    </source>
</evidence>
<dbReference type="eggNOG" id="COG1404">
    <property type="taxonomic scope" value="Bacteria"/>
</dbReference>
<evidence type="ECO:0000256" key="1">
    <source>
        <dbReference type="ARBA" id="ARBA00011073"/>
    </source>
</evidence>
<dbReference type="RefSeq" id="WP_035075491.1">
    <property type="nucleotide sequence ID" value="NZ_JMIH01000022.1"/>
</dbReference>
<dbReference type="InterPro" id="IPR015500">
    <property type="entry name" value="Peptidase_S8_subtilisin-rel"/>
</dbReference>
<protein>
    <submittedName>
        <fullName evidence="9">Peptidase S8</fullName>
    </submittedName>
</protein>
<evidence type="ECO:0000256" key="3">
    <source>
        <dbReference type="ARBA" id="ARBA00022801"/>
    </source>
</evidence>
<dbReference type="InterPro" id="IPR023827">
    <property type="entry name" value="Peptidase_S8_Asp-AS"/>
</dbReference>
<dbReference type="InterPro" id="IPR036852">
    <property type="entry name" value="Peptidase_S8/S53_dom_sf"/>
</dbReference>
<gene>
    <name evidence="9" type="ORF">EL17_12710</name>
</gene>
<sequence length="549" mass="60233">MNLKTKSLHDFLKLIFAFTLVASVSGCATTARLQPIGDVQAVQAKNAELNEYEKQNWLHLDLKTDTIPGMSVDRAYSEIIKNRTGETVTVAVLDSGIDLEHEDLRGLFWVNSGEIAGSNADDDGNGYVDDVHGYNFLGDSYHEQLEFTRILQRNIGDDELQQAAKAKYDETYTESMQGIMQMRQIGQMLGEADSTVRQELGKDHYGQDDLMKLRSQGRASENHVGILMQMLSMEDSISTVMKMIDQGLEHYQNQIKFHLNVEFNGRIPVGDDPYDIDDQPYGNGNPMILVKEESHGTHVAGIIAANRTNEQGVRGVANNVRIMSIRAVPDGDEYDKDIALGIRYAVDNGARIINASFGKSFSPNAEWVYDAIKYAAEHDVLIVHAAGNDGIDLDDPANPNYPNDHMLAGVAEISDNVLTVGALTSGFGQGLVAPFSNYGRQNVDVFAPGAQIYSTMPEDEYEYQSGTSMAAPAVAGLAALIRSYYPKLTANQVKQIIMESGLSPDIKVQIGGEEESSVTLSEISRSGKIANAYNALIMADRVSRGKMRL</sequence>
<evidence type="ECO:0000256" key="7">
    <source>
        <dbReference type="SAM" id="SignalP"/>
    </source>
</evidence>
<dbReference type="PANTHER" id="PTHR43399">
    <property type="entry name" value="SUBTILISIN-RELATED"/>
    <property type="match status" value="1"/>
</dbReference>
<feature type="active site" description="Charge relay system" evidence="5">
    <location>
        <position position="468"/>
    </location>
</feature>
<dbReference type="Gene3D" id="3.40.50.200">
    <property type="entry name" value="Peptidase S8/S53 domain"/>
    <property type="match status" value="2"/>
</dbReference>
<dbReference type="EMBL" id="JMIH01000022">
    <property type="protein sequence ID" value="KEO73210.1"/>
    <property type="molecule type" value="Genomic_DNA"/>
</dbReference>
<evidence type="ECO:0000256" key="4">
    <source>
        <dbReference type="ARBA" id="ARBA00022825"/>
    </source>
</evidence>
<dbReference type="Proteomes" id="UP000027821">
    <property type="component" value="Unassembled WGS sequence"/>
</dbReference>
<evidence type="ECO:0000256" key="5">
    <source>
        <dbReference type="PROSITE-ProRule" id="PRU01240"/>
    </source>
</evidence>
<dbReference type="STRING" id="1048983.EL17_12710"/>
<dbReference type="InterPro" id="IPR000209">
    <property type="entry name" value="Peptidase_S8/S53_dom"/>
</dbReference>
<dbReference type="SUPFAM" id="SSF52743">
    <property type="entry name" value="Subtilisin-like"/>
    <property type="match status" value="1"/>
</dbReference>
<evidence type="ECO:0000313" key="9">
    <source>
        <dbReference type="EMBL" id="KEO73210.1"/>
    </source>
</evidence>
<dbReference type="PANTHER" id="PTHR43399:SF4">
    <property type="entry name" value="CELL WALL-ASSOCIATED PROTEASE"/>
    <property type="match status" value="1"/>
</dbReference>
<dbReference type="InterPro" id="IPR017308">
    <property type="entry name" value="Pept_S8_subtilisin_bacteroid"/>
</dbReference>
<dbReference type="InterPro" id="IPR051048">
    <property type="entry name" value="Peptidase_S8/S53_subtilisin"/>
</dbReference>
<dbReference type="PRINTS" id="PR00723">
    <property type="entry name" value="SUBTILISIN"/>
</dbReference>
<dbReference type="PIRSF" id="PIRSF037892">
    <property type="entry name" value="Subtilisin_rel_SRU_0565"/>
    <property type="match status" value="1"/>
</dbReference>
<dbReference type="Pfam" id="PF00082">
    <property type="entry name" value="Peptidase_S8"/>
    <property type="match status" value="1"/>
</dbReference>
<keyword evidence="4 5" id="KW-0720">Serine protease</keyword>
<organism evidence="9 10">
    <name type="scientific">Anditalea andensis</name>
    <dbReference type="NCBI Taxonomy" id="1048983"/>
    <lineage>
        <taxon>Bacteria</taxon>
        <taxon>Pseudomonadati</taxon>
        <taxon>Bacteroidota</taxon>
        <taxon>Cytophagia</taxon>
        <taxon>Cytophagales</taxon>
        <taxon>Cytophagaceae</taxon>
        <taxon>Anditalea</taxon>
    </lineage>
</organism>
<dbReference type="OrthoDB" id="9798386at2"/>
<dbReference type="PROSITE" id="PS00136">
    <property type="entry name" value="SUBTILASE_ASP"/>
    <property type="match status" value="1"/>
</dbReference>
<dbReference type="InterPro" id="IPR023828">
    <property type="entry name" value="Peptidase_S8_Ser-AS"/>
</dbReference>
<dbReference type="GO" id="GO:0006508">
    <property type="term" value="P:proteolysis"/>
    <property type="evidence" value="ECO:0007669"/>
    <property type="project" value="UniProtKB-KW"/>
</dbReference>
<dbReference type="GO" id="GO:0004252">
    <property type="term" value="F:serine-type endopeptidase activity"/>
    <property type="evidence" value="ECO:0007669"/>
    <property type="project" value="UniProtKB-UniRule"/>
</dbReference>
<dbReference type="CDD" id="cd07483">
    <property type="entry name" value="Peptidases_S8_Subtilisin_Novo-like"/>
    <property type="match status" value="1"/>
</dbReference>
<comment type="caution">
    <text evidence="9">The sequence shown here is derived from an EMBL/GenBank/DDBJ whole genome shotgun (WGS) entry which is preliminary data.</text>
</comment>
<comment type="similarity">
    <text evidence="1 5 6">Belongs to the peptidase S8 family.</text>
</comment>
<keyword evidence="10" id="KW-1185">Reference proteome</keyword>
<evidence type="ECO:0000256" key="2">
    <source>
        <dbReference type="ARBA" id="ARBA00022670"/>
    </source>
</evidence>
<accession>A0A074KYD2</accession>
<reference evidence="9 10" key="1">
    <citation type="submission" date="2014-04" db="EMBL/GenBank/DDBJ databases">
        <title>Characterization and application of a salt tolerant electro-active bacterium.</title>
        <authorList>
            <person name="Yang L."/>
            <person name="Wei S."/>
            <person name="Tay Q.X.M."/>
        </authorList>
    </citation>
    <scope>NUCLEOTIDE SEQUENCE [LARGE SCALE GENOMIC DNA]</scope>
    <source>
        <strain evidence="9 10">LY1</strain>
    </source>
</reference>
<dbReference type="AlphaFoldDB" id="A0A074KYD2"/>
<name>A0A074KYD2_9BACT</name>
<evidence type="ECO:0000259" key="8">
    <source>
        <dbReference type="Pfam" id="PF00082"/>
    </source>
</evidence>
<dbReference type="PROSITE" id="PS00138">
    <property type="entry name" value="SUBTILASE_SER"/>
    <property type="match status" value="1"/>
</dbReference>
<feature type="active site" description="Charge relay system" evidence="5">
    <location>
        <position position="295"/>
    </location>
</feature>
<dbReference type="PROSITE" id="PS51892">
    <property type="entry name" value="SUBTILASE"/>
    <property type="match status" value="1"/>
</dbReference>
<feature type="domain" description="Peptidase S8/S53" evidence="8">
    <location>
        <begin position="85"/>
        <end position="500"/>
    </location>
</feature>
<keyword evidence="2 5" id="KW-0645">Protease</keyword>
<feature type="active site" description="Charge relay system" evidence="5">
    <location>
        <position position="94"/>
    </location>
</feature>
<dbReference type="InterPro" id="IPR034080">
    <property type="entry name" value="Protease_P7-like_dom"/>
</dbReference>
<proteinExistence type="inferred from homology"/>